<dbReference type="InterPro" id="IPR004556">
    <property type="entry name" value="HemK-like"/>
</dbReference>
<dbReference type="PROSITE" id="PS00092">
    <property type="entry name" value="N6_MTASE"/>
    <property type="match status" value="1"/>
</dbReference>
<dbReference type="EC" id="2.1.1.297" evidence="5"/>
<dbReference type="InterPro" id="IPR002052">
    <property type="entry name" value="DNA_methylase_N6_adenine_CS"/>
</dbReference>
<name>A0A501WZ46_9RHOB</name>
<reference evidence="8 9" key="1">
    <citation type="submission" date="2019-06" db="EMBL/GenBank/DDBJ databases">
        <title>A novel bacterium of genus Amaricoccus, isolated from marine sediment.</title>
        <authorList>
            <person name="Huang H."/>
            <person name="Mo K."/>
            <person name="Hu Y."/>
        </authorList>
    </citation>
    <scope>NUCLEOTIDE SEQUENCE [LARGE SCALE GENOMIC DNA]</scope>
    <source>
        <strain evidence="8 9">HB172011</strain>
    </source>
</reference>
<dbReference type="RefSeq" id="WP_140452578.1">
    <property type="nucleotide sequence ID" value="NZ_VFRP01000002.1"/>
</dbReference>
<evidence type="ECO:0000313" key="8">
    <source>
        <dbReference type="EMBL" id="TPE52957.1"/>
    </source>
</evidence>
<protein>
    <recommendedName>
        <fullName evidence="5">Release factor glutamine methyltransferase</fullName>
        <shortName evidence="5">RF MTase</shortName>
        <ecNumber evidence="5">2.1.1.297</ecNumber>
    </recommendedName>
    <alternativeName>
        <fullName evidence="5">N5-glutamine methyltransferase PrmC</fullName>
    </alternativeName>
    <alternativeName>
        <fullName evidence="5">Protein-(glutamine-N5) MTase PrmC</fullName>
    </alternativeName>
    <alternativeName>
        <fullName evidence="5">Protein-glutamine N-methyltransferase PrmC</fullName>
    </alternativeName>
</protein>
<dbReference type="InterPro" id="IPR019874">
    <property type="entry name" value="RF_methyltr_PrmC"/>
</dbReference>
<dbReference type="GO" id="GO:0102559">
    <property type="term" value="F:peptide chain release factor N(5)-glutamine methyltransferase activity"/>
    <property type="evidence" value="ECO:0007669"/>
    <property type="project" value="UniProtKB-EC"/>
</dbReference>
<dbReference type="InterPro" id="IPR040758">
    <property type="entry name" value="PrmC_N"/>
</dbReference>
<accession>A0A501WZ46</accession>
<dbReference type="OrthoDB" id="9800643at2"/>
<dbReference type="HAMAP" id="MF_02126">
    <property type="entry name" value="RF_methyltr_PrmC"/>
    <property type="match status" value="1"/>
</dbReference>
<evidence type="ECO:0000256" key="5">
    <source>
        <dbReference type="HAMAP-Rule" id="MF_02126"/>
    </source>
</evidence>
<evidence type="ECO:0000313" key="9">
    <source>
        <dbReference type="Proteomes" id="UP000319255"/>
    </source>
</evidence>
<comment type="function">
    <text evidence="5">Methylates the class 1 translation termination release factors RF1/PrfA and RF2/PrfB on the glutamine residue of the universally conserved GGQ motif.</text>
</comment>
<comment type="similarity">
    <text evidence="5">Belongs to the protein N5-glutamine methyltransferase family. PrmC subfamily.</text>
</comment>
<dbReference type="Proteomes" id="UP000319255">
    <property type="component" value="Unassembled WGS sequence"/>
</dbReference>
<comment type="caution">
    <text evidence="8">The sequence shown here is derived from an EMBL/GenBank/DDBJ whole genome shotgun (WGS) entry which is preliminary data.</text>
</comment>
<gene>
    <name evidence="5 8" type="primary">prmC</name>
    <name evidence="8" type="ORF">FJM51_02710</name>
</gene>
<evidence type="ECO:0000259" key="7">
    <source>
        <dbReference type="Pfam" id="PF17827"/>
    </source>
</evidence>
<dbReference type="GO" id="GO:0032259">
    <property type="term" value="P:methylation"/>
    <property type="evidence" value="ECO:0007669"/>
    <property type="project" value="UniProtKB-KW"/>
</dbReference>
<feature type="domain" description="Methyltransferase small" evidence="6">
    <location>
        <begin position="101"/>
        <end position="191"/>
    </location>
</feature>
<dbReference type="PANTHER" id="PTHR18895:SF74">
    <property type="entry name" value="MTRF1L RELEASE FACTOR GLUTAMINE METHYLTRANSFERASE"/>
    <property type="match status" value="1"/>
</dbReference>
<sequence length="276" mass="29234">MSGARALLAGAVARLAAAGVADPARDARLLLAEALGVASDRLTLVLGDPVPAAAADRFDALLAERALRRPVSQILGRRAFWGREFRVTRDVLDPRPETETLIARALEGRPGRHLLDLGAGSGILLVTLLAEWRDATGIGTDLSEAALRVARENAARHGVAERAAFHRTDWAAGISGPFDVIVSNPPYIPEADVSALAPEVREWEPRAALSAGPSGLEAYERIAADLPRLLAPEGRALLEFGAGQGAAIAALFRARGFRDLGFARDLDGRERVLTIG</sequence>
<keyword evidence="2 5" id="KW-0808">Transferase</keyword>
<dbReference type="PANTHER" id="PTHR18895">
    <property type="entry name" value="HEMK METHYLTRANSFERASE"/>
    <property type="match status" value="1"/>
</dbReference>
<feature type="binding site" evidence="5">
    <location>
        <position position="170"/>
    </location>
    <ligand>
        <name>S-adenosyl-L-methionine</name>
        <dbReference type="ChEBI" id="CHEBI:59789"/>
    </ligand>
</feature>
<evidence type="ECO:0000256" key="3">
    <source>
        <dbReference type="ARBA" id="ARBA00022691"/>
    </source>
</evidence>
<dbReference type="CDD" id="cd02440">
    <property type="entry name" value="AdoMet_MTases"/>
    <property type="match status" value="1"/>
</dbReference>
<dbReference type="InterPro" id="IPR029063">
    <property type="entry name" value="SAM-dependent_MTases_sf"/>
</dbReference>
<feature type="binding site" evidence="5">
    <location>
        <begin position="184"/>
        <end position="187"/>
    </location>
    <ligand>
        <name>substrate</name>
    </ligand>
</feature>
<evidence type="ECO:0000256" key="4">
    <source>
        <dbReference type="ARBA" id="ARBA00048391"/>
    </source>
</evidence>
<feature type="binding site" evidence="5">
    <location>
        <position position="184"/>
    </location>
    <ligand>
        <name>S-adenosyl-L-methionine</name>
        <dbReference type="ChEBI" id="CHEBI:59789"/>
    </ligand>
</feature>
<keyword evidence="1 5" id="KW-0489">Methyltransferase</keyword>
<dbReference type="Pfam" id="PF17827">
    <property type="entry name" value="PrmC_N"/>
    <property type="match status" value="1"/>
</dbReference>
<dbReference type="AlphaFoldDB" id="A0A501WZ46"/>
<dbReference type="Pfam" id="PF05175">
    <property type="entry name" value="MTS"/>
    <property type="match status" value="1"/>
</dbReference>
<dbReference type="NCBIfam" id="TIGR03534">
    <property type="entry name" value="RF_mod_PrmC"/>
    <property type="match status" value="1"/>
</dbReference>
<dbReference type="Gene3D" id="3.40.50.150">
    <property type="entry name" value="Vaccinia Virus protein VP39"/>
    <property type="match status" value="1"/>
</dbReference>
<dbReference type="InterPro" id="IPR050320">
    <property type="entry name" value="N5-glutamine_MTase"/>
</dbReference>
<proteinExistence type="inferred from homology"/>
<dbReference type="EMBL" id="VFRP01000002">
    <property type="protein sequence ID" value="TPE52957.1"/>
    <property type="molecule type" value="Genomic_DNA"/>
</dbReference>
<dbReference type="NCBIfam" id="TIGR00536">
    <property type="entry name" value="hemK_fam"/>
    <property type="match status" value="1"/>
</dbReference>
<keyword evidence="9" id="KW-1185">Reference proteome</keyword>
<feature type="domain" description="Release factor glutamine methyltransferase N-terminal" evidence="7">
    <location>
        <begin position="7"/>
        <end position="76"/>
    </location>
</feature>
<dbReference type="GO" id="GO:0003676">
    <property type="term" value="F:nucleic acid binding"/>
    <property type="evidence" value="ECO:0007669"/>
    <property type="project" value="InterPro"/>
</dbReference>
<evidence type="ECO:0000259" key="6">
    <source>
        <dbReference type="Pfam" id="PF05175"/>
    </source>
</evidence>
<comment type="catalytic activity">
    <reaction evidence="4 5">
        <text>L-glutaminyl-[peptide chain release factor] + S-adenosyl-L-methionine = N(5)-methyl-L-glutaminyl-[peptide chain release factor] + S-adenosyl-L-homocysteine + H(+)</text>
        <dbReference type="Rhea" id="RHEA:42896"/>
        <dbReference type="Rhea" id="RHEA-COMP:10271"/>
        <dbReference type="Rhea" id="RHEA-COMP:10272"/>
        <dbReference type="ChEBI" id="CHEBI:15378"/>
        <dbReference type="ChEBI" id="CHEBI:30011"/>
        <dbReference type="ChEBI" id="CHEBI:57856"/>
        <dbReference type="ChEBI" id="CHEBI:59789"/>
        <dbReference type="ChEBI" id="CHEBI:61891"/>
        <dbReference type="EC" id="2.1.1.297"/>
    </reaction>
</comment>
<feature type="binding site" evidence="5">
    <location>
        <position position="141"/>
    </location>
    <ligand>
        <name>S-adenosyl-L-methionine</name>
        <dbReference type="ChEBI" id="CHEBI:59789"/>
    </ligand>
</feature>
<organism evidence="8 9">
    <name type="scientific">Amaricoccus solimangrovi</name>
    <dbReference type="NCBI Taxonomy" id="2589815"/>
    <lineage>
        <taxon>Bacteria</taxon>
        <taxon>Pseudomonadati</taxon>
        <taxon>Pseudomonadota</taxon>
        <taxon>Alphaproteobacteria</taxon>
        <taxon>Rhodobacterales</taxon>
        <taxon>Paracoccaceae</taxon>
        <taxon>Amaricoccus</taxon>
    </lineage>
</organism>
<dbReference type="InterPro" id="IPR007848">
    <property type="entry name" value="Small_mtfrase_dom"/>
</dbReference>
<keyword evidence="3 5" id="KW-0949">S-adenosyl-L-methionine</keyword>
<feature type="binding site" evidence="5">
    <location>
        <begin position="118"/>
        <end position="122"/>
    </location>
    <ligand>
        <name>S-adenosyl-L-methionine</name>
        <dbReference type="ChEBI" id="CHEBI:59789"/>
    </ligand>
</feature>
<evidence type="ECO:0000256" key="2">
    <source>
        <dbReference type="ARBA" id="ARBA00022679"/>
    </source>
</evidence>
<evidence type="ECO:0000256" key="1">
    <source>
        <dbReference type="ARBA" id="ARBA00022603"/>
    </source>
</evidence>
<dbReference type="SUPFAM" id="SSF53335">
    <property type="entry name" value="S-adenosyl-L-methionine-dependent methyltransferases"/>
    <property type="match status" value="1"/>
</dbReference>
<dbReference type="Gene3D" id="1.10.8.10">
    <property type="entry name" value="DNA helicase RuvA subunit, C-terminal domain"/>
    <property type="match status" value="1"/>
</dbReference>